<accession>A0A8S2ZTH4</accession>
<sequence length="38" mass="4028">MDGTLIGNKHIVAISINCIEGGRQCQTATNLVPLGLFE</sequence>
<evidence type="ECO:0000313" key="1">
    <source>
        <dbReference type="EMBL" id="CAF4660364.1"/>
    </source>
</evidence>
<name>A0A8S2ZTH4_9BILA</name>
<feature type="non-terminal residue" evidence="1">
    <location>
        <position position="38"/>
    </location>
</feature>
<protein>
    <submittedName>
        <fullName evidence="1">Uncharacterized protein</fullName>
    </submittedName>
</protein>
<dbReference type="AlphaFoldDB" id="A0A8S2ZTH4"/>
<evidence type="ECO:0000313" key="2">
    <source>
        <dbReference type="Proteomes" id="UP000676336"/>
    </source>
</evidence>
<gene>
    <name evidence="1" type="ORF">SMN809_LOCUS41475</name>
</gene>
<dbReference type="EMBL" id="CAJOBI010117208">
    <property type="protein sequence ID" value="CAF4660364.1"/>
    <property type="molecule type" value="Genomic_DNA"/>
</dbReference>
<dbReference type="Proteomes" id="UP000676336">
    <property type="component" value="Unassembled WGS sequence"/>
</dbReference>
<organism evidence="1 2">
    <name type="scientific">Rotaria magnacalcarata</name>
    <dbReference type="NCBI Taxonomy" id="392030"/>
    <lineage>
        <taxon>Eukaryota</taxon>
        <taxon>Metazoa</taxon>
        <taxon>Spiralia</taxon>
        <taxon>Gnathifera</taxon>
        <taxon>Rotifera</taxon>
        <taxon>Eurotatoria</taxon>
        <taxon>Bdelloidea</taxon>
        <taxon>Philodinida</taxon>
        <taxon>Philodinidae</taxon>
        <taxon>Rotaria</taxon>
    </lineage>
</organism>
<proteinExistence type="predicted"/>
<reference evidence="1" key="1">
    <citation type="submission" date="2021-02" db="EMBL/GenBank/DDBJ databases">
        <authorList>
            <person name="Nowell W R."/>
        </authorList>
    </citation>
    <scope>NUCLEOTIDE SEQUENCE</scope>
</reference>
<comment type="caution">
    <text evidence="1">The sequence shown here is derived from an EMBL/GenBank/DDBJ whole genome shotgun (WGS) entry which is preliminary data.</text>
</comment>